<organism evidence="1 2">
    <name type="scientific">Micromonospora coerulea</name>
    <dbReference type="NCBI Taxonomy" id="47856"/>
    <lineage>
        <taxon>Bacteria</taxon>
        <taxon>Bacillati</taxon>
        <taxon>Actinomycetota</taxon>
        <taxon>Actinomycetes</taxon>
        <taxon>Micromonosporales</taxon>
        <taxon>Micromonosporaceae</taxon>
        <taxon>Micromonospora</taxon>
    </lineage>
</organism>
<proteinExistence type="predicted"/>
<dbReference type="RefSeq" id="WP_346120774.1">
    <property type="nucleotide sequence ID" value="NZ_BAABGU010000018.1"/>
</dbReference>
<sequence>MVSDEPVVGIRHLGKIGVDWARLVFADADALSAWVHDDPIDGLADVVFWGRHETDIAAEFGATRTGTPGEDHYGWLNLPVAEAYAKAVALNDRRSTASDGKFAFDFRPHSHHWRVMADVRTSENEAATIDVGGASIMFAMTSVGDGSFPVYVELDAAGALAAIQVRIHGTEE</sequence>
<comment type="caution">
    <text evidence="1">The sequence shown here is derived from an EMBL/GenBank/DDBJ whole genome shotgun (WGS) entry which is preliminary data.</text>
</comment>
<name>A0ABP8SQR0_9ACTN</name>
<evidence type="ECO:0000313" key="1">
    <source>
        <dbReference type="EMBL" id="GAA4572235.1"/>
    </source>
</evidence>
<accession>A0ABP8SQR0</accession>
<protein>
    <submittedName>
        <fullName evidence="1">Uncharacterized protein</fullName>
    </submittedName>
</protein>
<evidence type="ECO:0000313" key="2">
    <source>
        <dbReference type="Proteomes" id="UP001500307"/>
    </source>
</evidence>
<dbReference type="EMBL" id="BAABGU010000018">
    <property type="protein sequence ID" value="GAA4572235.1"/>
    <property type="molecule type" value="Genomic_DNA"/>
</dbReference>
<keyword evidence="2" id="KW-1185">Reference proteome</keyword>
<gene>
    <name evidence="1" type="ORF">GCM10023176_34720</name>
</gene>
<reference evidence="2" key="1">
    <citation type="journal article" date="2019" name="Int. J. Syst. Evol. Microbiol.">
        <title>The Global Catalogue of Microorganisms (GCM) 10K type strain sequencing project: providing services to taxonomists for standard genome sequencing and annotation.</title>
        <authorList>
            <consortium name="The Broad Institute Genomics Platform"/>
            <consortium name="The Broad Institute Genome Sequencing Center for Infectious Disease"/>
            <person name="Wu L."/>
            <person name="Ma J."/>
        </authorList>
    </citation>
    <scope>NUCLEOTIDE SEQUENCE [LARGE SCALE GENOMIC DNA]</scope>
    <source>
        <strain evidence="2">JCM 3175</strain>
    </source>
</reference>
<dbReference type="Proteomes" id="UP001500307">
    <property type="component" value="Unassembled WGS sequence"/>
</dbReference>